<dbReference type="InterPro" id="IPR015943">
    <property type="entry name" value="WD40/YVTN_repeat-like_dom_sf"/>
</dbReference>
<evidence type="ECO:0000259" key="11">
    <source>
        <dbReference type="SMART" id="SM00245"/>
    </source>
</evidence>
<keyword evidence="10" id="KW-0732">Signal</keyword>
<dbReference type="InterPro" id="IPR012393">
    <property type="entry name" value="Tricorn_protease"/>
</dbReference>
<feature type="active site" description="Nucleophile" evidence="8">
    <location>
        <position position="979"/>
    </location>
</feature>
<dbReference type="Pfam" id="PF14684">
    <property type="entry name" value="Tricorn_C1"/>
    <property type="match status" value="1"/>
</dbReference>
<protein>
    <recommendedName>
        <fullName evidence="7">Tricorn protease homolog</fullName>
        <ecNumber evidence="7">3.4.21.-</ecNumber>
    </recommendedName>
</protein>
<reference evidence="12 13" key="1">
    <citation type="submission" date="2018-06" db="EMBL/GenBank/DDBJ databases">
        <title>Echinicola strongylocentroti sp. nov., isolated from a sea urchin Strongylocentrotus intermedius.</title>
        <authorList>
            <person name="Bae S.S."/>
        </authorList>
    </citation>
    <scope>NUCLEOTIDE SEQUENCE [LARGE SCALE GENOMIC DNA]</scope>
    <source>
        <strain evidence="12 13">MEBiC08714</strain>
    </source>
</reference>
<dbReference type="EC" id="3.4.21.-" evidence="7"/>
<feature type="active site" description="Charge relay system" evidence="8">
    <location>
        <position position="1037"/>
    </location>
</feature>
<dbReference type="Gene3D" id="2.120.10.60">
    <property type="entry name" value="Tricorn protease N-terminal domain"/>
    <property type="match status" value="1"/>
</dbReference>
<comment type="subcellular location">
    <subcellularLocation>
        <location evidence="1 7">Cytoplasm</location>
    </subcellularLocation>
</comment>
<feature type="compositionally biased region" description="Basic and acidic residues" evidence="9">
    <location>
        <begin position="548"/>
        <end position="570"/>
    </location>
</feature>
<dbReference type="PIRSF" id="PIRSF036421">
    <property type="entry name" value="Tricorn_protease"/>
    <property type="match status" value="1"/>
</dbReference>
<dbReference type="SMART" id="SM00245">
    <property type="entry name" value="TSPc"/>
    <property type="match status" value="1"/>
</dbReference>
<dbReference type="Pfam" id="PF26549">
    <property type="entry name" value="Tricorn_N"/>
    <property type="match status" value="1"/>
</dbReference>
<dbReference type="Pfam" id="PF03572">
    <property type="entry name" value="Peptidase_S41"/>
    <property type="match status" value="1"/>
</dbReference>
<dbReference type="GO" id="GO:0006508">
    <property type="term" value="P:proteolysis"/>
    <property type="evidence" value="ECO:0007669"/>
    <property type="project" value="UniProtKB-UniRule"/>
</dbReference>
<dbReference type="PANTHER" id="PTHR43253">
    <property type="entry name" value="TRICORN PROTEASE HOMOLOG 2-RELATED"/>
    <property type="match status" value="1"/>
</dbReference>
<evidence type="ECO:0000313" key="12">
    <source>
        <dbReference type="EMBL" id="AWW31109.1"/>
    </source>
</evidence>
<evidence type="ECO:0000256" key="2">
    <source>
        <dbReference type="ARBA" id="ARBA00008524"/>
    </source>
</evidence>
<keyword evidence="6 7" id="KW-0720">Serine protease</keyword>
<dbReference type="SUPFAM" id="SSF82171">
    <property type="entry name" value="DPP6 N-terminal domain-like"/>
    <property type="match status" value="1"/>
</dbReference>
<dbReference type="InterPro" id="IPR036034">
    <property type="entry name" value="PDZ_sf"/>
</dbReference>
<organism evidence="12 13">
    <name type="scientific">Echinicola strongylocentroti</name>
    <dbReference type="NCBI Taxonomy" id="1795355"/>
    <lineage>
        <taxon>Bacteria</taxon>
        <taxon>Pseudomonadati</taxon>
        <taxon>Bacteroidota</taxon>
        <taxon>Cytophagia</taxon>
        <taxon>Cytophagales</taxon>
        <taxon>Cyclobacteriaceae</taxon>
        <taxon>Echinicola</taxon>
    </lineage>
</organism>
<dbReference type="SUPFAM" id="SSF52096">
    <property type="entry name" value="ClpP/crotonase"/>
    <property type="match status" value="1"/>
</dbReference>
<evidence type="ECO:0000256" key="6">
    <source>
        <dbReference type="ARBA" id="ARBA00022825"/>
    </source>
</evidence>
<dbReference type="Proteomes" id="UP000248688">
    <property type="component" value="Chromosome"/>
</dbReference>
<evidence type="ECO:0000313" key="13">
    <source>
        <dbReference type="Proteomes" id="UP000248688"/>
    </source>
</evidence>
<proteinExistence type="inferred from homology"/>
<evidence type="ECO:0000256" key="9">
    <source>
        <dbReference type="SAM" id="MobiDB-lite"/>
    </source>
</evidence>
<dbReference type="CDD" id="cd07562">
    <property type="entry name" value="Peptidase_S41_TRI"/>
    <property type="match status" value="1"/>
</dbReference>
<dbReference type="InterPro" id="IPR005151">
    <property type="entry name" value="Tail-specific_protease"/>
</dbReference>
<feature type="chain" id="PRO_5016380358" description="Tricorn protease homolog" evidence="10">
    <location>
        <begin position="22"/>
        <end position="1089"/>
    </location>
</feature>
<keyword evidence="3 7" id="KW-0963">Cytoplasm</keyword>
<dbReference type="InterPro" id="IPR028204">
    <property type="entry name" value="Tricorn_C1"/>
</dbReference>
<comment type="function">
    <text evidence="7">Degrades oligopeptides.</text>
</comment>
<evidence type="ECO:0000256" key="5">
    <source>
        <dbReference type="ARBA" id="ARBA00022801"/>
    </source>
</evidence>
<evidence type="ECO:0000256" key="4">
    <source>
        <dbReference type="ARBA" id="ARBA00022670"/>
    </source>
</evidence>
<dbReference type="SUPFAM" id="SSF50156">
    <property type="entry name" value="PDZ domain-like"/>
    <property type="match status" value="1"/>
</dbReference>
<evidence type="ECO:0000256" key="3">
    <source>
        <dbReference type="ARBA" id="ARBA00022490"/>
    </source>
</evidence>
<dbReference type="AlphaFoldDB" id="A0A2Z4IK78"/>
<accession>A0A2Z4IK78</accession>
<comment type="similarity">
    <text evidence="2 7">Belongs to the peptidase S41B family.</text>
</comment>
<dbReference type="PANTHER" id="PTHR43253:SF1">
    <property type="entry name" value="TRICORN PROTEASE HOMOLOG 2-RELATED"/>
    <property type="match status" value="1"/>
</dbReference>
<dbReference type="InterPro" id="IPR029414">
    <property type="entry name" value="Tricorn_PDZ"/>
</dbReference>
<evidence type="ECO:0000256" key="8">
    <source>
        <dbReference type="PIRSR" id="PIRSR036421-1"/>
    </source>
</evidence>
<dbReference type="EMBL" id="CP030041">
    <property type="protein sequence ID" value="AWW31109.1"/>
    <property type="molecule type" value="Genomic_DNA"/>
</dbReference>
<dbReference type="SUPFAM" id="SSF69304">
    <property type="entry name" value="Tricorn protease N-terminal domain"/>
    <property type="match status" value="1"/>
</dbReference>
<dbReference type="InterPro" id="IPR029045">
    <property type="entry name" value="ClpP/crotonase-like_dom_sf"/>
</dbReference>
<feature type="domain" description="Tail specific protease" evidence="11">
    <location>
        <begin position="858"/>
        <end position="1048"/>
    </location>
</feature>
<feature type="signal peptide" evidence="10">
    <location>
        <begin position="1"/>
        <end position="21"/>
    </location>
</feature>
<dbReference type="Pfam" id="PF14685">
    <property type="entry name" value="PDZ_Tricorn"/>
    <property type="match status" value="1"/>
</dbReference>
<keyword evidence="13" id="KW-1185">Reference proteome</keyword>
<sequence>MLKKLSKLIGAMLLVPFVSWAQVDAKIAQYPDVSDSHITFSYGGDIWVVPKSGGLANRLTSSKGTESFPKFSPDGSKVAFSGVYNGNTDVYVMSSQGGVPMRLTYHGMSDRMVDWYGDGEQLLFASSRESEKQRYNQFYKVSVDGGLPEKLPVPYGEFGMISPDGKQIAYTPKSRAFRTWKRYKGGMATDIFTFDLASNAAENISNSIYNDEFPMWTEDKIYFLSDRGEHQRSNIYSYDLASKEMEQITDFSDFDVLFPSIGGGEIVFTAGGEIYLLNLSSEEYAAVSIHVSSDVASLMPRKESVKGYIQNVWPSYDGNRAVFEARGELFSVPAKDGPVINLTQSSGVAERYPSWSPDGRYVAYWSDRSGEYELTIKDLKNGGEEKELSAYGAGYRYQLFWSPDSKKLAFVDKAMDIYVYDKEKDKTTHVDKQLSLFQYGLDNFSVSWSPDSRYMAFEKNLANQHNAIAVFDTEETKLHQVTSGFYSDNSPVFGPEGKYLYCLTNRDFDPVYSDFEGTWVYANATQLAAIPLSKETASPLAPKNDATSVKEEEKSDKKEDKGKKDKKKDTAEEEEKEADKAVKIDWDGLERRMVVLPPVAGNYSSLGAVKGKVLYLKHPVTGAESHQSELAYYDLEERESKTVMGNVSGYRLTANGEKALVVSQGSFGVIGIGEGKKLEDKMPTDKMEMTLVPKEEWRQIFNDAWRLERDFFYDPNMHGVDWEAMRDHYGRLIDNAITREDVNYIIGELIGEISASHTYRGGGDTESASSKAVGYLGIDWGVKNDAYYVKKIIQGAPWDNEARSPLDEAGVEVSEGDFILAVNGVPMDMEKAPWAAFEELAGEAVELTVNDKADMDGSKKVMVKTLGTETRLRNLAWIEANRKRVEEATEGKIGYIYVPSTGYDGQQELARMFYAQFDKEGLIIDERFNNGGQIPDRFIELLDREPLAFWAVRDGETWQWPQVANFGPKVMLINGWSGSGGDAFPDYFRKTGLGPLIGTRTWGGLIGISGAPSLIDGGAVTVPTFRMFDPSGEWFKEGHGVDPDIEVAEDPTALANGTDPQLEKAIEETLRLLKEHPPVKPKVPEYEVK</sequence>
<feature type="active site" description="Charge relay system" evidence="8">
    <location>
        <position position="757"/>
    </location>
</feature>
<dbReference type="GO" id="GO:0005737">
    <property type="term" value="C:cytoplasm"/>
    <property type="evidence" value="ECO:0007669"/>
    <property type="project" value="UniProtKB-SubCell"/>
</dbReference>
<dbReference type="Pfam" id="PF26550">
    <property type="entry name" value="Tricorn_2nd"/>
    <property type="match status" value="1"/>
</dbReference>
<gene>
    <name evidence="12" type="ORF">DN752_13775</name>
</gene>
<dbReference type="RefSeq" id="WP_112784486.1">
    <property type="nucleotide sequence ID" value="NZ_CP030041.1"/>
</dbReference>
<dbReference type="Gene3D" id="2.30.42.10">
    <property type="match status" value="1"/>
</dbReference>
<dbReference type="Gene3D" id="2.130.10.10">
    <property type="entry name" value="YVTN repeat-like/Quinoprotein amine dehydrogenase"/>
    <property type="match status" value="1"/>
</dbReference>
<feature type="region of interest" description="Disordered" evidence="9">
    <location>
        <begin position="536"/>
        <end position="579"/>
    </location>
</feature>
<keyword evidence="4 7" id="KW-0645">Protease</keyword>
<dbReference type="Gene3D" id="3.30.750.44">
    <property type="match status" value="1"/>
</dbReference>
<evidence type="ECO:0000256" key="10">
    <source>
        <dbReference type="SAM" id="SignalP"/>
    </source>
</evidence>
<dbReference type="KEGG" id="est:DN752_13775"/>
<evidence type="ECO:0000256" key="7">
    <source>
        <dbReference type="PIRNR" id="PIRNR036421"/>
    </source>
</evidence>
<dbReference type="Gene3D" id="3.90.226.10">
    <property type="entry name" value="2-enoyl-CoA Hydratase, Chain A, domain 1"/>
    <property type="match status" value="1"/>
</dbReference>
<keyword evidence="5 7" id="KW-0378">Hydrolase</keyword>
<dbReference type="GO" id="GO:0008236">
    <property type="term" value="F:serine-type peptidase activity"/>
    <property type="evidence" value="ECO:0007669"/>
    <property type="project" value="UniProtKB-UniRule"/>
</dbReference>
<evidence type="ECO:0000256" key="1">
    <source>
        <dbReference type="ARBA" id="ARBA00004496"/>
    </source>
</evidence>
<dbReference type="OrthoDB" id="9815657at2"/>
<name>A0A2Z4IK78_9BACT</name>